<dbReference type="GO" id="GO:0016787">
    <property type="term" value="F:hydrolase activity"/>
    <property type="evidence" value="ECO:0007669"/>
    <property type="project" value="UniProtKB-KW"/>
</dbReference>
<keyword evidence="7" id="KW-1185">Reference proteome</keyword>
<name>A0A0C5J1H7_9PROT</name>
<evidence type="ECO:0000313" key="7">
    <source>
        <dbReference type="Proteomes" id="UP000061603"/>
    </source>
</evidence>
<dbReference type="AlphaFoldDB" id="A0A0C5J1H7"/>
<dbReference type="STRING" id="1565605.PG1C_12190"/>
<keyword evidence="1" id="KW-0479">Metal-binding</keyword>
<keyword evidence="2" id="KW-0378">Hydrolase</keyword>
<sequence length="102" mass="11519">MLFHAHSANAVGIWHPLFDHLTSVSRLAREFAVATPWADEARLSGLLHDLGKYRYSYQHYIRQVHDPTGHIEGWAGGRDKTHSTAGGLWPQQYPRKSFGPQG</sequence>
<accession>A0A0C5J1H7</accession>
<feature type="domain" description="HD Cas3-type" evidence="5">
    <location>
        <begin position="10"/>
        <end position="102"/>
    </location>
</feature>
<evidence type="ECO:0000259" key="5">
    <source>
        <dbReference type="PROSITE" id="PS51643"/>
    </source>
</evidence>
<reference evidence="6 7" key="1">
    <citation type="journal article" date="2015" name="Genome Announc.">
        <title>Complete Genome Sequence of a Novel Bacterium within the Family Rhodocyclaceae That Degrades Polycyclic Aromatic Hydrocarbons.</title>
        <authorList>
            <person name="Singleton D.R."/>
            <person name="Dickey A.N."/>
            <person name="Scholl E.H."/>
            <person name="Wright F.A."/>
            <person name="Aitken M.D."/>
        </authorList>
    </citation>
    <scope>NUCLEOTIDE SEQUENCE [LARGE SCALE GENOMIC DNA]</scope>
    <source>
        <strain evidence="7">PG1-Ca6</strain>
    </source>
</reference>
<evidence type="ECO:0000256" key="1">
    <source>
        <dbReference type="ARBA" id="ARBA00022723"/>
    </source>
</evidence>
<evidence type="ECO:0000256" key="4">
    <source>
        <dbReference type="SAM" id="MobiDB-lite"/>
    </source>
</evidence>
<feature type="region of interest" description="Disordered" evidence="4">
    <location>
        <begin position="72"/>
        <end position="102"/>
    </location>
</feature>
<dbReference type="KEGG" id="rbu:PG1C_12190"/>
<evidence type="ECO:0000313" key="6">
    <source>
        <dbReference type="EMBL" id="AJP48977.1"/>
    </source>
</evidence>
<dbReference type="RefSeq" id="WP_202635055.1">
    <property type="nucleotide sequence ID" value="NZ_CP010554.1"/>
</dbReference>
<dbReference type="GO" id="GO:0046872">
    <property type="term" value="F:metal ion binding"/>
    <property type="evidence" value="ECO:0007669"/>
    <property type="project" value="UniProtKB-KW"/>
</dbReference>
<evidence type="ECO:0000256" key="2">
    <source>
        <dbReference type="ARBA" id="ARBA00022801"/>
    </source>
</evidence>
<dbReference type="SUPFAM" id="SSF109604">
    <property type="entry name" value="HD-domain/PDEase-like"/>
    <property type="match status" value="1"/>
</dbReference>
<dbReference type="Proteomes" id="UP000061603">
    <property type="component" value="Chromosome"/>
</dbReference>
<protein>
    <recommendedName>
        <fullName evidence="5">HD Cas3-type domain-containing protein</fullName>
    </recommendedName>
</protein>
<evidence type="ECO:0000256" key="3">
    <source>
        <dbReference type="ARBA" id="ARBA00023118"/>
    </source>
</evidence>
<dbReference type="Gene3D" id="1.10.3210.30">
    <property type="match status" value="1"/>
</dbReference>
<organism evidence="6 7">
    <name type="scientific">Rugosibacter aromaticivorans</name>
    <dbReference type="NCBI Taxonomy" id="1565605"/>
    <lineage>
        <taxon>Bacteria</taxon>
        <taxon>Pseudomonadati</taxon>
        <taxon>Pseudomonadota</taxon>
        <taxon>Betaproteobacteria</taxon>
        <taxon>Nitrosomonadales</taxon>
        <taxon>Sterolibacteriaceae</taxon>
        <taxon>Rugosibacter</taxon>
    </lineage>
</organism>
<dbReference type="InterPro" id="IPR038257">
    <property type="entry name" value="CRISPR-assoc_Cas3_HD_sf"/>
</dbReference>
<keyword evidence="3" id="KW-0051">Antiviral defense</keyword>
<gene>
    <name evidence="6" type="ORF">PG1C_12190</name>
</gene>
<dbReference type="HOGENOM" id="CLU_2275245_0_0_4"/>
<dbReference type="GO" id="GO:0051607">
    <property type="term" value="P:defense response to virus"/>
    <property type="evidence" value="ECO:0007669"/>
    <property type="project" value="UniProtKB-KW"/>
</dbReference>
<dbReference type="PROSITE" id="PS51643">
    <property type="entry name" value="HD_CAS3"/>
    <property type="match status" value="1"/>
</dbReference>
<dbReference type="EMBL" id="CP010554">
    <property type="protein sequence ID" value="AJP48977.1"/>
    <property type="molecule type" value="Genomic_DNA"/>
</dbReference>
<dbReference type="InterPro" id="IPR006483">
    <property type="entry name" value="CRISPR-assoc_Cas3_HD"/>
</dbReference>
<proteinExistence type="predicted"/>